<gene>
    <name evidence="1" type="ORF">LCGC14_2312090</name>
</gene>
<reference evidence="1" key="1">
    <citation type="journal article" date="2015" name="Nature">
        <title>Complex archaea that bridge the gap between prokaryotes and eukaryotes.</title>
        <authorList>
            <person name="Spang A."/>
            <person name="Saw J.H."/>
            <person name="Jorgensen S.L."/>
            <person name="Zaremba-Niedzwiedzka K."/>
            <person name="Martijn J."/>
            <person name="Lind A.E."/>
            <person name="van Eijk R."/>
            <person name="Schleper C."/>
            <person name="Guy L."/>
            <person name="Ettema T.J."/>
        </authorList>
    </citation>
    <scope>NUCLEOTIDE SEQUENCE</scope>
</reference>
<organism evidence="1">
    <name type="scientific">marine sediment metagenome</name>
    <dbReference type="NCBI Taxonomy" id="412755"/>
    <lineage>
        <taxon>unclassified sequences</taxon>
        <taxon>metagenomes</taxon>
        <taxon>ecological metagenomes</taxon>
    </lineage>
</organism>
<proteinExistence type="predicted"/>
<evidence type="ECO:0000313" key="1">
    <source>
        <dbReference type="EMBL" id="KKL49780.1"/>
    </source>
</evidence>
<protein>
    <submittedName>
        <fullName evidence="1">Uncharacterized protein</fullName>
    </submittedName>
</protein>
<comment type="caution">
    <text evidence="1">The sequence shown here is derived from an EMBL/GenBank/DDBJ whole genome shotgun (WGS) entry which is preliminary data.</text>
</comment>
<dbReference type="EMBL" id="LAZR01032838">
    <property type="protein sequence ID" value="KKL49780.1"/>
    <property type="molecule type" value="Genomic_DNA"/>
</dbReference>
<name>A0A0F9EXT3_9ZZZZ</name>
<dbReference type="AlphaFoldDB" id="A0A0F9EXT3"/>
<sequence>MTENDSFPSGLVMARFFERPRCRPWDLVKGRRYRCCHALTSEGHGRGCMTGVTVHIPKHEELP</sequence>
<accession>A0A0F9EXT3</accession>